<feature type="domain" description="DUF11" evidence="2">
    <location>
        <begin position="6468"/>
        <end position="6580"/>
    </location>
</feature>
<feature type="compositionally biased region" description="Low complexity" evidence="1">
    <location>
        <begin position="1320"/>
        <end position="1331"/>
    </location>
</feature>
<feature type="domain" description="DUF11" evidence="2">
    <location>
        <begin position="6225"/>
        <end position="6338"/>
    </location>
</feature>
<protein>
    <submittedName>
        <fullName evidence="3">Gliding motility-associated C-terminal domain-containing protein</fullName>
    </submittedName>
</protein>
<feature type="domain" description="DUF11" evidence="2">
    <location>
        <begin position="3153"/>
        <end position="3266"/>
    </location>
</feature>
<feature type="domain" description="DUF11" evidence="2">
    <location>
        <begin position="3637"/>
        <end position="3750"/>
    </location>
</feature>
<feature type="domain" description="DUF11" evidence="2">
    <location>
        <begin position="3274"/>
        <end position="3387"/>
    </location>
</feature>
<feature type="domain" description="DUF11" evidence="2">
    <location>
        <begin position="2911"/>
        <end position="3024"/>
    </location>
</feature>
<feature type="domain" description="DUF11" evidence="2">
    <location>
        <begin position="4000"/>
        <end position="4112"/>
    </location>
</feature>
<feature type="domain" description="DUF11" evidence="2">
    <location>
        <begin position="4381"/>
        <end position="4505"/>
    </location>
</feature>
<feature type="domain" description="DUF11" evidence="2">
    <location>
        <begin position="4118"/>
        <end position="4244"/>
    </location>
</feature>
<feature type="domain" description="DUF11" evidence="2">
    <location>
        <begin position="4513"/>
        <end position="4621"/>
    </location>
</feature>
<dbReference type="Pfam" id="PF01345">
    <property type="entry name" value="DUF11"/>
    <property type="match status" value="48"/>
</dbReference>
<feature type="domain" description="DUF11" evidence="2">
    <location>
        <begin position="6105"/>
        <end position="6217"/>
    </location>
</feature>
<feature type="compositionally biased region" description="Low complexity" evidence="1">
    <location>
        <begin position="1925"/>
        <end position="1936"/>
    </location>
</feature>
<dbReference type="SUPFAM" id="SSF63825">
    <property type="entry name" value="YWTD domain"/>
    <property type="match status" value="1"/>
</dbReference>
<feature type="compositionally biased region" description="Low complexity" evidence="1">
    <location>
        <begin position="1435"/>
        <end position="1452"/>
    </location>
</feature>
<feature type="compositionally biased region" description="Low complexity" evidence="1">
    <location>
        <begin position="1562"/>
        <end position="1575"/>
    </location>
</feature>
<dbReference type="InterPro" id="IPR013783">
    <property type="entry name" value="Ig-like_fold"/>
</dbReference>
<feature type="domain" description="DUF11" evidence="2">
    <location>
        <begin position="4249"/>
        <end position="4367"/>
    </location>
</feature>
<reference evidence="3" key="1">
    <citation type="submission" date="2022-12" db="EMBL/GenBank/DDBJ databases">
        <title>Genome sequence of HCMS5-2.</title>
        <authorList>
            <person name="Woo H."/>
        </authorList>
    </citation>
    <scope>NUCLEOTIDE SEQUENCE</scope>
    <source>
        <strain evidence="3">HCMS5-2</strain>
    </source>
</reference>
<feature type="compositionally biased region" description="Low complexity" evidence="1">
    <location>
        <begin position="2530"/>
        <end position="2541"/>
    </location>
</feature>
<feature type="domain" description="DUF11" evidence="2">
    <location>
        <begin position="1217"/>
        <end position="1330"/>
    </location>
</feature>
<feature type="domain" description="DUF11" evidence="2">
    <location>
        <begin position="6347"/>
        <end position="6459"/>
    </location>
</feature>
<feature type="domain" description="DUF11" evidence="2">
    <location>
        <begin position="1943"/>
        <end position="2056"/>
    </location>
</feature>
<dbReference type="NCBIfam" id="TIGR04131">
    <property type="entry name" value="Bac_Flav_CTERM"/>
    <property type="match status" value="1"/>
</dbReference>
<accession>A0ABT4LB36</accession>
<feature type="domain" description="DUF11" evidence="2">
    <location>
        <begin position="5257"/>
        <end position="5370"/>
    </location>
</feature>
<dbReference type="PANTHER" id="PTHR34819:SF3">
    <property type="entry name" value="CELL SURFACE PROTEIN"/>
    <property type="match status" value="1"/>
</dbReference>
<evidence type="ECO:0000313" key="3">
    <source>
        <dbReference type="EMBL" id="MCZ4245119.1"/>
    </source>
</evidence>
<feature type="domain" description="DUF11" evidence="2">
    <location>
        <begin position="1822"/>
        <end position="1935"/>
    </location>
</feature>
<feature type="region of interest" description="Disordered" evidence="1">
    <location>
        <begin position="1313"/>
        <end position="1334"/>
    </location>
</feature>
<feature type="domain" description="DUF11" evidence="2">
    <location>
        <begin position="2548"/>
        <end position="2661"/>
    </location>
</feature>
<dbReference type="Gene3D" id="2.60.40.3080">
    <property type="match status" value="2"/>
</dbReference>
<feature type="domain" description="DUF11" evidence="2">
    <location>
        <begin position="4638"/>
        <end position="4764"/>
    </location>
</feature>
<feature type="region of interest" description="Disordered" evidence="1">
    <location>
        <begin position="2162"/>
        <end position="2181"/>
    </location>
</feature>
<feature type="domain" description="DUF11" evidence="2">
    <location>
        <begin position="2185"/>
        <end position="2299"/>
    </location>
</feature>
<feature type="domain" description="DUF11" evidence="2">
    <location>
        <begin position="5013"/>
        <end position="5126"/>
    </location>
</feature>
<feature type="domain" description="DUF11" evidence="2">
    <location>
        <begin position="4892"/>
        <end position="5005"/>
    </location>
</feature>
<dbReference type="InterPro" id="IPR026341">
    <property type="entry name" value="T9SS_type_B"/>
</dbReference>
<feature type="compositionally biased region" description="Low complexity" evidence="1">
    <location>
        <begin position="3014"/>
        <end position="3025"/>
    </location>
</feature>
<dbReference type="Proteomes" id="UP001144347">
    <property type="component" value="Unassembled WGS sequence"/>
</dbReference>
<feature type="compositionally biased region" description="Low complexity" evidence="1">
    <location>
        <begin position="1199"/>
        <end position="1210"/>
    </location>
</feature>
<dbReference type="RefSeq" id="WP_269428171.1">
    <property type="nucleotide sequence ID" value="NZ_JAPWGM010000004.1"/>
</dbReference>
<feature type="domain" description="DUF11" evidence="2">
    <location>
        <begin position="5983"/>
        <end position="6096"/>
    </location>
</feature>
<dbReference type="InterPro" id="IPR047589">
    <property type="entry name" value="DUF11_rpt"/>
</dbReference>
<dbReference type="SUPFAM" id="SSF49478">
    <property type="entry name" value="Cna protein B-type domain"/>
    <property type="match status" value="1"/>
</dbReference>
<dbReference type="Gene3D" id="2.60.40.1170">
    <property type="entry name" value="Mu homology domain, subdomain B"/>
    <property type="match status" value="25"/>
</dbReference>
<feature type="region of interest" description="Disordered" evidence="1">
    <location>
        <begin position="2523"/>
        <end position="2544"/>
    </location>
</feature>
<feature type="domain" description="DUF11" evidence="2">
    <location>
        <begin position="5134"/>
        <end position="5249"/>
    </location>
</feature>
<keyword evidence="4" id="KW-1185">Reference proteome</keyword>
<organism evidence="3 4">
    <name type="scientific">Pedobacter punctiformis</name>
    <dbReference type="NCBI Taxonomy" id="3004097"/>
    <lineage>
        <taxon>Bacteria</taxon>
        <taxon>Pseudomonadati</taxon>
        <taxon>Bacteroidota</taxon>
        <taxon>Sphingobacteriia</taxon>
        <taxon>Sphingobacteriales</taxon>
        <taxon>Sphingobacteriaceae</taxon>
        <taxon>Pedobacter</taxon>
    </lineage>
</organism>
<feature type="domain" description="DUF11" evidence="2">
    <location>
        <begin position="3879"/>
        <end position="3992"/>
    </location>
</feature>
<evidence type="ECO:0000259" key="2">
    <source>
        <dbReference type="Pfam" id="PF01345"/>
    </source>
</evidence>
<feature type="domain" description="DUF11" evidence="2">
    <location>
        <begin position="3516"/>
        <end position="3629"/>
    </location>
</feature>
<feature type="domain" description="DUF11" evidence="2">
    <location>
        <begin position="1338"/>
        <end position="1451"/>
    </location>
</feature>
<feature type="domain" description="DUF11" evidence="2">
    <location>
        <begin position="2307"/>
        <end position="2419"/>
    </location>
</feature>
<dbReference type="EMBL" id="JAPWGM010000004">
    <property type="protein sequence ID" value="MCZ4245119.1"/>
    <property type="molecule type" value="Genomic_DNA"/>
</dbReference>
<feature type="region of interest" description="Disordered" evidence="1">
    <location>
        <begin position="1435"/>
        <end position="1455"/>
    </location>
</feature>
<gene>
    <name evidence="3" type="ORF">O0955_13990</name>
</gene>
<feature type="compositionally biased region" description="Low complexity" evidence="1">
    <location>
        <begin position="1677"/>
        <end position="1694"/>
    </location>
</feature>
<feature type="region of interest" description="Disordered" evidence="1">
    <location>
        <begin position="1192"/>
        <end position="1213"/>
    </location>
</feature>
<feature type="region of interest" description="Disordered" evidence="1">
    <location>
        <begin position="1556"/>
        <end position="1575"/>
    </location>
</feature>
<feature type="domain" description="DUF11" evidence="2">
    <location>
        <begin position="1459"/>
        <end position="1572"/>
    </location>
</feature>
<feature type="domain" description="DUF11" evidence="2">
    <location>
        <begin position="2669"/>
        <end position="2782"/>
    </location>
</feature>
<dbReference type="Pfam" id="PF13585">
    <property type="entry name" value="CHU_C"/>
    <property type="match status" value="1"/>
</dbReference>
<feature type="region of interest" description="Disordered" evidence="1">
    <location>
        <begin position="2041"/>
        <end position="2060"/>
    </location>
</feature>
<feature type="region of interest" description="Disordered" evidence="1">
    <location>
        <begin position="1918"/>
        <end position="1939"/>
    </location>
</feature>
<feature type="region of interest" description="Disordered" evidence="1">
    <location>
        <begin position="1677"/>
        <end position="1697"/>
    </location>
</feature>
<feature type="domain" description="DUF11" evidence="2">
    <location>
        <begin position="2790"/>
        <end position="2903"/>
    </location>
</feature>
<feature type="domain" description="DUF11" evidence="2">
    <location>
        <begin position="1701"/>
        <end position="1814"/>
    </location>
</feature>
<feature type="compositionally biased region" description="Polar residues" evidence="1">
    <location>
        <begin position="2162"/>
        <end position="2178"/>
    </location>
</feature>
<evidence type="ECO:0000256" key="1">
    <source>
        <dbReference type="SAM" id="MobiDB-lite"/>
    </source>
</evidence>
<name>A0ABT4LB36_9SPHI</name>
<dbReference type="Gene3D" id="2.60.40.10">
    <property type="entry name" value="Immunoglobulins"/>
    <property type="match status" value="14"/>
</dbReference>
<sequence length="7013" mass="695715">MKKIYALPVFILQLLKTIHSNNKYSQAAIINKRRLGLFILSVLIPFLGFAQNATPILDLNSPKVFTNGLSTNASNLNDPPGNGWTQNSANIVFTPVGVMSVDQDNPNFTSTSPALTNMNLGPSPSGAGQIIVGIGFNDGAPSASSGSNTATISYGGVAYARLTTAVSGNGSVTYLNGATNASGTTVATTIAPTPYKSWVFTMITINLPNGVVASGNIVLSWQTATGAGADDIAFDYVIANRYAGDGNYNFANTFIENGSAVSIADTDMSIADDGTNMSGATITLTNPQASDALSVLGALPAGITAALSAGNTVVTLSGTASIANYETAIKQIRFANSSESPNTTNRTVNVVVLDASAVASNTAVTTITITPVNDPPSGTDKTISVAEDATYTFSAADFGFTDPIENNNFKSVTISTLPANGTLKLNGVNVTLNQVILLANIPLLTWTQTVADANGNAFSSFTFRVTDDGGTTNGGIDTDPTANTITFNVTPVADITNDVIGTFQNTPVAFNVVTGTGGATADSFENVTRPVTSITQPASGGSVTFSANGNMTFTPTTGFTGTTSFTYTVTSGGVTETATVTLNVTTPAPCNSGLVYSVESTTQQGLYLINPATEATTLVQANLFGGGAAQAAVAAGADDLTSAIALDMSSNTIWFCNRGNAIDPLPKIFSYNLSTNIFGVTFTTFTGVVAIANINKAAYNSIDKQIYFHNATNNHLYRFNPATPTTPAIDLGTLSIPGFAATANYTGGDIAFDGLGNLTGVFTNANVMAIFPAQYDASGNYTGLSLTGQVFTNLTGAISSVAFLSDGNYLVGGAGGTSNVNSTTGVVTDLGATNFASADFASCAAPAPNLIHRKSASVSCSASGSTITYTITVQNNGQFHAINSRLIDALPAGVTVNSATLNGVAIAGISNAALTAGILIKSTNAPTNGQILKGETATIILNCTASNTGTSVSNQSFVKYNGIETLNLTNDQLPSDDPSTVAANDPTLVTLCSSITGTVFTDNDGQTGGVNGTAFSGATVTLYAADGTTILGTTVTDASGNYTFGVMANNYVVGVTLPTGYQHSSSTDATPLDGKTAVTVAANVTGLNFGIRQVADVSITKTAGSGTPNVGSNVTFTLTAANAGPSSATNVSATDVLPSGYTFVSATPSGSTTYNNATGVWTIGTLANGANATLNIVATVKATGSYANTATITSTETDPTPGNNTSTSTPVPVPVADVSITKTAGSGTPNVGSNVTFTLTAANAGPSSATNVNATDVLPSGYTFVSATPSGSTTYNNATGVWTIGTLANGANATLNIVATVKATGSYANTATITSTETDPTPGNNTSTSTPVPVPVADVSITKTSGSGTPNVGSNVTFTLTAANAGPSSATNVNATDVLPSGYTFVSATPSGSTTYNNATGVWTIGTLANGANATLNIVATVKAAGSYANTATITATETDPTPGNNTSTSTPVPVPVADVSITKTSGSGTPNVGSNVTFTLTAANAGPSSATNVNATDVLPSGYTFVSATPSGSTTYNNATGVWTIGTLANGANATLNIVATVKATGSYANTATITSTETDPTPGNNTSTSTPVPVPVVDVSITKTAGSGTPNVGSNVTFTLTAANAGPSSATNVNATDVLPSGYTFVSATPSGSTTYNNATGVWTIGTLANGANATLNIVATVKATGSYANTITITSTETDPTPGNNTSTSTPVPVPVADVSITKTAGSGTPNVGSNVTFTLTAANAGPSSATNVSATDVLPSGYTFVSATPSGSTTYNNATGVWTIGTLANGANATLNIVATVKATGSYANTATITSTETDPTPGNNTSTSTPVPVPVADVSITKTAGSGTPNVGSNVTFTLTAANAGPSSATNVNATDVLPSGYTFVSATPSGSTTYNNATGVWTIGTLANGANATLNIVATVKATGSYANTATITSTETDPTPGNNTSTSTPVPVPVADVSITKTSGSGTPNVGSNVTFTLTAANAGPSSATNVSATDVLPSGYTFVSATPSGSTTYNNATGAWTIGTLANGGNATLNIVATVKATGAYANTATITSTETDSTPGNNTSTSTPVPVPVADVSITKTSGSGTPNVGSNVTFTLTAANAGPSSATNVNATDLLPSGYTFVSATPSGSTSYSSTTGLWTIGTLANGANATLNIVAMVNATGNYANTATITSTETDPTPGNNTATSTPAPVPVADVSISKTSNGASSNVGDNVTFTLTASNAGPSSATNVSATDVLPSGYTFVSATPSASTTYNSSTGLWTIGTLANGANATLNIVATIKANGSYANVANITATENDPNTANNTSTVTLMPGAVANVAISKTVSNGTPNVGSNVTFTLTASNAGPSDATGVNVSDLLPTGYTFVSATPSGSTSYSNSTGLWTIGNLINGANATLNIVASVNATGSYANTATITGNETDPNTANNTSTATTSPVPVADVSITKTAGSGTPNVGSNVTFTLTAANAGPSSATNVNATDVLPSGYTFVSATPSGSTTYNNATGLWTIGTLANGANATLNIVATVKATGSYANTATITSTETDPTPGNNTSTSTPVPVPVADVSITKTAGSGTPNVGSNVTFTLTATNAGPSSATNVNATDVLPSGYTFVSATPSGSTTYNNATGLWTIGTLANGANATLNIVATVKAAGSYANTVTITSTETDPTPGNNTSTSTPVPVPIADVSIAKTVNDNTPNVGSNVTFTLTASNAGPSSATNVSATDVLPSGYTFVSATPSGSTTYNATTGLWNIGTLTNGANATLNIVATVNATGSYANTATITATETDPTPGNNTATSTPVSVPISDVSVVKTVNNATPNVGSNVTFTVTAANAGPSAATNVSINDLLPSGYTFVSATPSGSTTYNNATGVWTIGTLANGANATLNIVATVKATGNYANTASITATETDPTPGNNTATSTPVPVPVADVSIAKTSNDASPNVGSNVTFTLTAANAGPSAATNVSATDVLPSGYIFVSATPSGTTTYNNTTGAWAIGTLANGANATLSIIATVNATGNYANTATITSTETDPTPGNNTSTSTPVPVPVADVSVTKTTGSGTPNVGSNVTFTLTAANAGPSDATTVKVNDLLPNGYAFVSATPSGTTIYNSTTGVWTIGTLANGANATLSIIATVKATGNYANTATITATESDPAPGNNTATSTPVPVPVADVSIAKTVSNASPNVGTNVTFTLTAANAGPSDATAVNVNDLLPTGYTFVSATPSGTTTYNNTSGAWTIGTLTNGANATLSIIATVNATGNYANTATITATETDPTPTNNTSTSTPVSVPVADVSVTKTVSNTTPNVGSNVTFTLTAANGGPSAATAVSVNDLLPSGYTFVSATPSGSTAYNNGTGAWTIGTLANGASATLSIVATVKATGNYANTASISATESDPTPGNNTSTSTPVPVPVADVSIAKTVSNASPNVGSNVTFTLIAANAGPSAATNVNINDLLPTGYTFVSATAPAGTTYNNTTGVWNIGTLANGVNTTLSVIATVNATGNYANTATITATETDLTPANNTSTSTPAPVPVADVSVTKVAGNGAPNVGSNVTFTLTAANAGPSDATTVKVNDLLPNGYTFVSATPSGTTTYNNGTGVWTIGTLANGANATLNVVATVKATGNYANTASITATESDPTPGNNTSTFTPVPVPVADVSVVKTVSNTSPNVGSNVTFTLTAANAGPSDATTVKVNDLLPTGYTFVSATAAAGTTYNNTTGVWDIGTLANGVNTTLSITATVNATGNYANTATITATETDPTPGNNTSTSTPVSVPVADVSVTKTVSSSTPNVGSNITFTLTAANAGPSDATTVKVNDLLPSGYTFVSATPSGATTYNNGTGLWTIGTLANSSNATLSIVVTVKATGNYANTASISATESDPVPGNNTSTSTPVPVPVVDVSVVKTVSNATPNAGSNVTFTLTAANAGPSTATGVNVNDLLPSGYTFVSATAPAGTTYNNATGVWTIGTLASGVNTALSVTATVNATGSYANTATITATETDPTPGNNTSTSTPVPVAVADVSITKLISKASPNVGSNITFTLSAANAGPSAATAVVANDLLPVGYTFVSATPSGSTTYNNTTGVWTIGTLANGANATLSIVAKVNATGNYTNAATISATENDPNTTNNTASAGSSPVDVKIVKTGPATANAGTTVTYNLTISNDGTGNAVSNLIQDAVPATLTNVSWTATASGTATINTGANGTGNNVSINANIPAGGSNTITVNITGQIPANSVVASLSNTASVTSPDPSDPVVNSNTVTTTINKTADIQIQKTGPGAVVAGNGISYTLNVTNAGPGDAGNVNVVDNIPAGISNVTWTATAQNGASITGATNGTGNVNLFAAIPAGTASVTILVNGTVDASYTGTTLVNTATATPEAGVTDPTPATSTINTNVTRVANVRITKSGPTNIGAGEAISYTLHIVNAGPSNATGVIISDPIPAQVLNPTWTATVQNGASVSANNGTGSINITGDIPSANGTIDIVISGTVSPAVADGSNFVNTATANLPVGSPITDPEASSNTSTVQTTVNNTADIRVSKNGPANVNILDPITYTIVVTNAGLGNVTGALINDNVPGAVTVSSWSASGTGGATITGTASGNTNTIATTGDIPADPNAKITITVQGTVNTSAGASFTNTVTVTAGGNPQSSVTTSVNGSTDVLIEKNGTQSAVAGSNVSYTLKVSNNGPVVANGVTVNDLVPADIENVTWTAAAFGTASLTGANSGNTNTVQTTGDVPVGTANYLLITVNGKIKSSATAASINNTASVTLAPGGTDYDLSNQNSTATTAVTKESDLSVVKTVSNGAPVVGSNITFTIAVANAGLSDATAVTVTDLLPSGYTFVSATPGTGTYNNATGVWTIGNLTNGANSTLSIVATVNATGNYTNTATISAAETDPNTANNSSSVVPVPSPLADVAVTKTASNTAPNVGSNVTFTVTATNAGPSAATGVSVQDMLLSGYTFVSASAPAGTNYDNTTGSWTIGNLANGGNAVLTITAKVNATGLYSNTATIAATENDPNVANNTITITPAPIPIADISIVKAISNAAPTVGSTVVFTLTAANAGPSDATTVAVNDLLPTGYTFVSASAPAGTSYNNASGVWTIGTLANGVNTSLAITATVNATGNYTNTATISAVETDPATGNNSSTVTPAPIPVADVTVVKTVNNATPNVGSNIIFSITASNSGPSASTATGVSVNDVLTSGYTFVSASAPAGTSYDNVSGQWTIGSLANGANAVLTITAKVNATGSYSNTATITANENDPNSGNNTSTITPAPVPVADIAVNKTVSNMAPSVGTNVTFNVMVSNAGPSAATGVTVNDLLPNGYTFVSATAPTGTTYNNTTGVWSIGNLANGSNATLNVVATVNATGTYTNSASASVTETDPVAGNNTSSVTPVPVPVSNVSVVKTVDNATPNVGSNVVFTIKASNAGPSAATNIMVNDVLQSGYTFVSASFPAGTNYDNVSGLWTITSLANGANSTLAITAKVNATGSYANTATITATENDPTPGDNSSTITPTPVPIADISVNKTVSNLAPAVGTNVTFNVTVSNAGPSAATGVTVNDLLPNGYNFVSATAPAGTTYNNTTGVWSIGNLTNGANTTLNVVATVNATGNYTNTAVATATETDPVTGNNTSSVTPVPVPVSNVSVVKTVDNPTPNAGSNVVFTIKATNAGPSAATGVMVNDVLQNGYTFVSANVPAGTIYDNATGLWILGSLANGTSASLTITAKVNPTGTYVNTATITATENDPNPGDNVSTITPVPVPIADVAVTKTVSTATPAVGSTVNFTLTARNTGPSQATGVIVTDLLPGGYTFVSASAPAGTTYNNTTGVWNIGSLGNGVNTILTITATVNATGNYTNTASINATETDPAPGNNNSSVTPVPVPMSDVSVVKTVDIAAPNVGSNVVFTLKATNAGPSAATGIMLSDVIPSGYTFVSASAPAGTSYDNTNGIWNIGSLANGANATLTITAKVNASGSYANTANVTATEGDPTPGNNSSTVTPVPVAVADVAITKTVSTATPAVGSTVNFTLTASNTGPSTATAITVTDLLSSGYTFVSASAPAGTTYNSTTGVWNIGSLDHGVNTVLTITATVNATGNYTNTASITATETDPTPGNNSSSVTPVPVPMANVSVIKTIDNTAPNVGNNVVFTIKATNTGPSTASGVIVNDVLPNGYTFVSAAAPAGTSYNNATGLWTIGNLTNGTTVSLAITARVNATGMYANTALITAIEGDPVQGDNSSTVTPVPVPVADVTVTKTVNNATPAKGNNVTFSITVNNNGPSTATNVITTDVLPSGYTFVSANVPAGTSFNNATGIWNIGTMETGTVIILTVTARVNESGTYANTATVTATETDPVTANNSATVTPVPTAVSNLSISKTVNVTNPTVGSNVVFSITVKNAGPSDANTVTATDILPGGYTFVSASAPTGTAYNNATGVWTIGSLANGATATLTVTAKVNASGSYANTASITSPVTDPDPANNSATVTPVPIPLSNLSVIKTVDKANPNVGSNVVFTIVTSNAGPSTATGVAVTDILQNGYTFVSATAPAGTSYSVATGIWTIGNLANGASAGLTITAKVNAKGNYANTATVNSAVTDPDPANNSSTVTPVPGAIANIFINKTVNTVSPSVGNNVVFNINVVNEGPSDATAVTATDLLPSGYTFVSASVPAGTTYSNTTGIWNIGNLANGVTVKLGITARVNATGNYANTASVASTTNDPDLTNNTSTSTPVPMASANLSVSKTVDNTAPTVGNNVVFSIRAANAGPSNATGVTVIDQLPNGYTFVSANAPTGTSYNAITGLWTIGNLANGAELTLSITAKVNTNGNYANTAAITATTADPASGDNTSTSTPVPVVNKPVAENDVATTNANKPIVIPVITNDHAGNSTLDPTTIEIVDQPKHGTVKVNGDGTVTYTPNPGYTGEDSFTYRVKDQYGNYTNVASVTIKSDFVDIKVPNLFTPNGDGTNDTFEIRGLNQFAQNNLLIVNRWGNEVYRSDNYQNNWTGEGLNEGTYYYLLKVRRNDGSDWVVYKGWLTLIRTFKK</sequence>
<feature type="domain" description="DUF11" evidence="2">
    <location>
        <begin position="1580"/>
        <end position="1693"/>
    </location>
</feature>
<evidence type="ECO:0000313" key="4">
    <source>
        <dbReference type="Proteomes" id="UP001144347"/>
    </source>
</evidence>
<feature type="domain" description="DUF11" evidence="2">
    <location>
        <begin position="3758"/>
        <end position="3871"/>
    </location>
</feature>
<feature type="domain" description="DUF11" evidence="2">
    <location>
        <begin position="5379"/>
        <end position="5491"/>
    </location>
</feature>
<comment type="caution">
    <text evidence="3">The sequence shown here is derived from an EMBL/GenBank/DDBJ whole genome shotgun (WGS) entry which is preliminary data.</text>
</comment>
<feature type="domain" description="DUF11" evidence="2">
    <location>
        <begin position="2064"/>
        <end position="2177"/>
    </location>
</feature>
<feature type="domain" description="DUF11" evidence="2">
    <location>
        <begin position="5862"/>
        <end position="5975"/>
    </location>
</feature>
<feature type="domain" description="DUF11" evidence="2">
    <location>
        <begin position="4772"/>
        <end position="4883"/>
    </location>
</feature>
<proteinExistence type="predicted"/>
<feature type="domain" description="DUF11" evidence="2">
    <location>
        <begin position="3032"/>
        <end position="3145"/>
    </location>
</feature>
<feature type="domain" description="DUF11" evidence="2">
    <location>
        <begin position="5621"/>
        <end position="5733"/>
    </location>
</feature>
<feature type="domain" description="DUF11" evidence="2">
    <location>
        <begin position="2427"/>
        <end position="2540"/>
    </location>
</feature>
<feature type="domain" description="DUF11" evidence="2">
    <location>
        <begin position="5499"/>
        <end position="5612"/>
    </location>
</feature>
<feature type="domain" description="DUF11" evidence="2">
    <location>
        <begin position="854"/>
        <end position="971"/>
    </location>
</feature>
<dbReference type="InterPro" id="IPR001434">
    <property type="entry name" value="OmcB-like_DUF11"/>
</dbReference>
<feature type="domain" description="DUF11" evidence="2">
    <location>
        <begin position="1096"/>
        <end position="1209"/>
    </location>
</feature>
<feature type="domain" description="DUF11" evidence="2">
    <location>
        <begin position="3395"/>
        <end position="3508"/>
    </location>
</feature>
<feature type="domain" description="DUF11" evidence="2">
    <location>
        <begin position="5741"/>
        <end position="5854"/>
    </location>
</feature>
<feature type="compositionally biased region" description="Low complexity" evidence="1">
    <location>
        <begin position="2041"/>
        <end position="2057"/>
    </location>
</feature>
<dbReference type="PANTHER" id="PTHR34819">
    <property type="entry name" value="LARGE CYSTEINE-RICH PERIPLASMIC PROTEIN OMCB"/>
    <property type="match status" value="1"/>
</dbReference>
<feature type="region of interest" description="Disordered" evidence="1">
    <location>
        <begin position="1797"/>
        <end position="1818"/>
    </location>
</feature>
<feature type="region of interest" description="Disordered" evidence="1">
    <location>
        <begin position="3008"/>
        <end position="3028"/>
    </location>
</feature>
<feature type="domain" description="DUF11" evidence="2">
    <location>
        <begin position="6710"/>
        <end position="6822"/>
    </location>
</feature>
<dbReference type="NCBIfam" id="TIGR01451">
    <property type="entry name" value="B_ant_repeat"/>
    <property type="match status" value="48"/>
</dbReference>
<dbReference type="InterPro" id="IPR051172">
    <property type="entry name" value="Chlamydia_OmcB"/>
</dbReference>
<feature type="compositionally biased region" description="Low complexity" evidence="1">
    <location>
        <begin position="1804"/>
        <end position="1815"/>
    </location>
</feature>
<feature type="domain" description="DUF11" evidence="2">
    <location>
        <begin position="6590"/>
        <end position="6701"/>
    </location>
</feature>